<dbReference type="GO" id="GO:0016403">
    <property type="term" value="F:dimethylargininase activity"/>
    <property type="evidence" value="ECO:0007669"/>
    <property type="project" value="TreeGrafter"/>
</dbReference>
<dbReference type="EC" id="2.6.1.13" evidence="3"/>
<comment type="similarity">
    <text evidence="1">Belongs to the DDAH family.</text>
</comment>
<keyword evidence="3" id="KW-0808">Transferase</keyword>
<dbReference type="EMBL" id="JACCCU010000001">
    <property type="protein sequence ID" value="NYF89604.1"/>
    <property type="molecule type" value="Genomic_DNA"/>
</dbReference>
<gene>
    <name evidence="3" type="ORF">HDF08_001671</name>
</gene>
<evidence type="ECO:0000313" key="4">
    <source>
        <dbReference type="Proteomes" id="UP000564385"/>
    </source>
</evidence>
<protein>
    <submittedName>
        <fullName evidence="3">Ornithine--oxo-acid transaminase</fullName>
        <ecNumber evidence="3">2.6.1.13</ecNumber>
    </submittedName>
</protein>
<evidence type="ECO:0000256" key="1">
    <source>
        <dbReference type="ARBA" id="ARBA00008532"/>
    </source>
</evidence>
<dbReference type="AlphaFoldDB" id="A0A852VGN8"/>
<dbReference type="GO" id="GO:0016597">
    <property type="term" value="F:amino acid binding"/>
    <property type="evidence" value="ECO:0007669"/>
    <property type="project" value="TreeGrafter"/>
</dbReference>
<sequence>MMNSSSAVTSSAFAPLPHFTRPTFLMCPPEFYDVDYVINPWMAGNLHRPSRDTAFMQWKNLYRQLQRVADVRLLHAREGSPDMVFVAHAAVVQHGLAAVSSFAHPQRQTEEGHLRKWLQDAGFLLWETPRETSFEGEGDALFDANGGHLWAAHGVRTCQHSHRHLGDAWHTRVTSLHLVDPRFYHLDLCFAPLSGGYLMYFPGAFDAASLEKIHAAYAADKRIVVSELEATQFGCNVINVGRDVLMGAVETDLAKRLMERGFDVTEMPLGEFQRGGGSAKSLALRLSDSVQALGDLRIDSAV</sequence>
<dbReference type="Gene3D" id="3.75.10.10">
    <property type="entry name" value="L-arginine/glycine Amidinotransferase, Chain A"/>
    <property type="match status" value="1"/>
</dbReference>
<organism evidence="3 4">
    <name type="scientific">Tunturiibacter lichenicola</name>
    <dbReference type="NCBI Taxonomy" id="2051959"/>
    <lineage>
        <taxon>Bacteria</taxon>
        <taxon>Pseudomonadati</taxon>
        <taxon>Acidobacteriota</taxon>
        <taxon>Terriglobia</taxon>
        <taxon>Terriglobales</taxon>
        <taxon>Acidobacteriaceae</taxon>
        <taxon>Tunturiibacter</taxon>
    </lineage>
</organism>
<dbReference type="PANTHER" id="PTHR12737">
    <property type="entry name" value="DIMETHYLARGININE DIMETHYLAMINOHYDROLASE"/>
    <property type="match status" value="1"/>
</dbReference>
<evidence type="ECO:0000313" key="3">
    <source>
        <dbReference type="EMBL" id="NYF89604.1"/>
    </source>
</evidence>
<dbReference type="GO" id="GO:0004587">
    <property type="term" value="F:ornithine aminotransferase activity"/>
    <property type="evidence" value="ECO:0007669"/>
    <property type="project" value="UniProtKB-EC"/>
</dbReference>
<comment type="caution">
    <text evidence="3">The sequence shown here is derived from an EMBL/GenBank/DDBJ whole genome shotgun (WGS) entry which is preliminary data.</text>
</comment>
<dbReference type="InterPro" id="IPR033199">
    <property type="entry name" value="DDAH-like"/>
</dbReference>
<dbReference type="Pfam" id="PF19420">
    <property type="entry name" value="DDAH_eukar"/>
    <property type="match status" value="1"/>
</dbReference>
<keyword evidence="2" id="KW-0378">Hydrolase</keyword>
<keyword evidence="3" id="KW-0032">Aminotransferase</keyword>
<dbReference type="Proteomes" id="UP000564385">
    <property type="component" value="Unassembled WGS sequence"/>
</dbReference>
<dbReference type="PANTHER" id="PTHR12737:SF9">
    <property type="entry name" value="DIMETHYLARGININASE"/>
    <property type="match status" value="1"/>
</dbReference>
<dbReference type="GO" id="GO:0045429">
    <property type="term" value="P:positive regulation of nitric oxide biosynthetic process"/>
    <property type="evidence" value="ECO:0007669"/>
    <property type="project" value="TreeGrafter"/>
</dbReference>
<evidence type="ECO:0000256" key="2">
    <source>
        <dbReference type="ARBA" id="ARBA00022801"/>
    </source>
</evidence>
<dbReference type="GO" id="GO:0006525">
    <property type="term" value="P:arginine metabolic process"/>
    <property type="evidence" value="ECO:0007669"/>
    <property type="project" value="TreeGrafter"/>
</dbReference>
<proteinExistence type="inferred from homology"/>
<dbReference type="SUPFAM" id="SSF55909">
    <property type="entry name" value="Pentein"/>
    <property type="match status" value="1"/>
</dbReference>
<accession>A0A852VGN8</accession>
<dbReference type="GO" id="GO:0000052">
    <property type="term" value="P:citrulline metabolic process"/>
    <property type="evidence" value="ECO:0007669"/>
    <property type="project" value="TreeGrafter"/>
</dbReference>
<name>A0A852VGN8_9BACT</name>
<reference evidence="3 4" key="1">
    <citation type="submission" date="2020-07" db="EMBL/GenBank/DDBJ databases">
        <title>Genomic Encyclopedia of Type Strains, Phase IV (KMG-V): Genome sequencing to study the core and pangenomes of soil and plant-associated prokaryotes.</title>
        <authorList>
            <person name="Whitman W."/>
        </authorList>
    </citation>
    <scope>NUCLEOTIDE SEQUENCE [LARGE SCALE GENOMIC DNA]</scope>
    <source>
        <strain evidence="3 4">M8UP22</strain>
    </source>
</reference>